<feature type="compositionally biased region" description="Basic and acidic residues" evidence="2">
    <location>
        <begin position="17"/>
        <end position="31"/>
    </location>
</feature>
<feature type="compositionally biased region" description="Basic and acidic residues" evidence="2">
    <location>
        <begin position="129"/>
        <end position="139"/>
    </location>
</feature>
<dbReference type="OrthoDB" id="5367584at2759"/>
<protein>
    <submittedName>
        <fullName evidence="3">ZYBA0S10-03730g1_1</fullName>
    </submittedName>
</protein>
<feature type="region of interest" description="Disordered" evidence="2">
    <location>
        <begin position="1"/>
        <end position="56"/>
    </location>
</feature>
<dbReference type="InterPro" id="IPR024312">
    <property type="entry name" value="TACC_fungi"/>
</dbReference>
<evidence type="ECO:0000256" key="1">
    <source>
        <dbReference type="SAM" id="Coils"/>
    </source>
</evidence>
<dbReference type="Pfam" id="PF12709">
    <property type="entry name" value="Fungal_TACC"/>
    <property type="match status" value="1"/>
</dbReference>
<feature type="compositionally biased region" description="Polar residues" evidence="2">
    <location>
        <begin position="39"/>
        <end position="56"/>
    </location>
</feature>
<feature type="compositionally biased region" description="Basic and acidic residues" evidence="2">
    <location>
        <begin position="148"/>
        <end position="160"/>
    </location>
</feature>
<evidence type="ECO:0000256" key="2">
    <source>
        <dbReference type="SAM" id="MobiDB-lite"/>
    </source>
</evidence>
<organism evidence="3 4">
    <name type="scientific">Zygosaccharomyces bailii (strain CLIB 213 / ATCC 58445 / CBS 680 / BCRC 21525 / NBRC 1098 / NCYC 1416 / NRRL Y-2227)</name>
    <dbReference type="NCBI Taxonomy" id="1333698"/>
    <lineage>
        <taxon>Eukaryota</taxon>
        <taxon>Fungi</taxon>
        <taxon>Dikarya</taxon>
        <taxon>Ascomycota</taxon>
        <taxon>Saccharomycotina</taxon>
        <taxon>Saccharomycetes</taxon>
        <taxon>Saccharomycetales</taxon>
        <taxon>Saccharomycetaceae</taxon>
        <taxon>Zygosaccharomyces</taxon>
    </lineage>
</organism>
<sequence length="719" mass="83212">MNSVPTTPGQISAGSQIEDRYPNTVGDDSKRLVHGLVNRRSSTQKNNSPLPRQTSPILDNMDVNRMFEQNKGLVKMNHSPIKIEFSSPDKPEDMGVYHGPVPKRLKLELALAPNLPQPSNEIETIEMIESRSSPRKESDQVEVSELQEAIRESKEDRDSITDISPSQERNGNISDLHRLTPVYNDDHDDRDEENAQVHNPDHDTFQMISSRNADLVDQIHELNRSINEVINSCDSTVSKYREEIQSLTHEYEAKLDAKAQERATVVQEREILQDRMQLLKRRLEETRDEVRMLSQNQSILKTKYEAATKEKEDYLNKLNELEEINLNLKSEATATGHKLDILESNYRNATTSVKKLEEEKDDLTESKNTAMEKLSALDKELAAKQDETNKLKALLDENLAAQQGSKDEKMRQIEELTRAKEDLESNLTLLQRRSVEEKESLELKLKACEKELNSVRQDAAMHKQNELDLKGKLDLKTEECQKWQASCEDINDDAEIRKAEAKELYSDLEEQKEMRIHLETSIVKLEEQVNDWRRKCDEYCNNYEKLALELESVHLKNSNIEAEHLAELEQLHDNLSSLQNTLKKDSELISQLTRKNETLESEKKYYHESQQNPPNLIALNKELRDWKDKYQEKELEANKSLKLLAEDLYIQYSSKHEQKVKLLKKGYETKFQGKLDKLLLQNEGLTQEVDQLKAQLTNERREKQKLIGLLESHTSPPTE</sequence>
<proteinExistence type="predicted"/>
<keyword evidence="4" id="KW-1185">Reference proteome</keyword>
<gene>
    <name evidence="3" type="ORF">BN860_03730g</name>
</gene>
<reference evidence="4" key="1">
    <citation type="journal article" date="2013" name="Genome Announc.">
        <title>Genome sequence of the food spoilage yeast Zygosaccharomyces bailii CLIB 213(T).</title>
        <authorList>
            <person name="Galeote V."/>
            <person name="Bigey F."/>
            <person name="Devillers H."/>
            <person name="Neuveglise C."/>
            <person name="Dequin S."/>
        </authorList>
    </citation>
    <scope>NUCLEOTIDE SEQUENCE [LARGE SCALE GENOMIC DNA]</scope>
    <source>
        <strain evidence="4">CLIB 213 / ATCC 58445 / CBS 680 / CCRC 21525 / NBRC 1098 / NCYC 1416 / NRRL Y-2227</strain>
    </source>
</reference>
<feature type="coiled-coil region" evidence="1">
    <location>
        <begin position="491"/>
        <end position="636"/>
    </location>
</feature>
<dbReference type="EMBL" id="HG316463">
    <property type="protein sequence ID" value="CDF91278.1"/>
    <property type="molecule type" value="Genomic_DNA"/>
</dbReference>
<feature type="coiled-coil region" evidence="1">
    <location>
        <begin position="237"/>
        <end position="465"/>
    </location>
</feature>
<name>A0A8J2TA05_ZYGB2</name>
<feature type="region of interest" description="Disordered" evidence="2">
    <location>
        <begin position="129"/>
        <end position="200"/>
    </location>
</feature>
<keyword evidence="1" id="KW-0175">Coiled coil</keyword>
<evidence type="ECO:0000313" key="3">
    <source>
        <dbReference type="EMBL" id="CDF91278.1"/>
    </source>
</evidence>
<dbReference type="AlphaFoldDB" id="A0A8J2TA05"/>
<accession>A0A8J2TA05</accession>
<dbReference type="Proteomes" id="UP000019375">
    <property type="component" value="Unassembled WGS sequence"/>
</dbReference>
<feature type="coiled-coil region" evidence="1">
    <location>
        <begin position="675"/>
        <end position="709"/>
    </location>
</feature>
<feature type="compositionally biased region" description="Polar residues" evidence="2">
    <location>
        <begin position="161"/>
        <end position="173"/>
    </location>
</feature>
<evidence type="ECO:0000313" key="4">
    <source>
        <dbReference type="Proteomes" id="UP000019375"/>
    </source>
</evidence>
<feature type="compositionally biased region" description="Polar residues" evidence="2">
    <location>
        <begin position="1"/>
        <end position="15"/>
    </location>
</feature>